<evidence type="ECO:0000259" key="6">
    <source>
        <dbReference type="Pfam" id="PF02826"/>
    </source>
</evidence>
<keyword evidence="3" id="KW-0520">NAD</keyword>
<feature type="domain" description="D-isomer specific 2-hydroxyacid dehydrogenase NAD-binding" evidence="6">
    <location>
        <begin position="121"/>
        <end position="295"/>
    </location>
</feature>
<dbReference type="GO" id="GO:0016491">
    <property type="term" value="F:oxidoreductase activity"/>
    <property type="evidence" value="ECO:0007669"/>
    <property type="project" value="UniProtKB-KW"/>
</dbReference>
<organism evidence="7 8">
    <name type="scientific">Candidimonas humi</name>
    <dbReference type="NCBI Taxonomy" id="683355"/>
    <lineage>
        <taxon>Bacteria</taxon>
        <taxon>Pseudomonadati</taxon>
        <taxon>Pseudomonadota</taxon>
        <taxon>Betaproteobacteria</taxon>
        <taxon>Burkholderiales</taxon>
        <taxon>Alcaligenaceae</taxon>
        <taxon>Candidimonas</taxon>
    </lineage>
</organism>
<keyword evidence="8" id="KW-1185">Reference proteome</keyword>
<dbReference type="PANTHER" id="PTHR42789:SF1">
    <property type="entry name" value="D-ISOMER SPECIFIC 2-HYDROXYACID DEHYDROGENASE FAMILY PROTEIN (AFU_ORTHOLOGUE AFUA_6G10090)"/>
    <property type="match status" value="1"/>
</dbReference>
<dbReference type="PANTHER" id="PTHR42789">
    <property type="entry name" value="D-ISOMER SPECIFIC 2-HYDROXYACID DEHYDROGENASE FAMILY PROTEIN (AFU_ORTHOLOGUE AFUA_6G10090)"/>
    <property type="match status" value="1"/>
</dbReference>
<dbReference type="Pfam" id="PF00389">
    <property type="entry name" value="2-Hacid_dh"/>
    <property type="match status" value="1"/>
</dbReference>
<dbReference type="InterPro" id="IPR050857">
    <property type="entry name" value="D-2-hydroxyacid_DH"/>
</dbReference>
<comment type="caution">
    <text evidence="7">The sequence shown here is derived from an EMBL/GenBank/DDBJ whole genome shotgun (WGS) entry which is preliminary data.</text>
</comment>
<evidence type="ECO:0000256" key="4">
    <source>
        <dbReference type="RuleBase" id="RU003719"/>
    </source>
</evidence>
<evidence type="ECO:0000313" key="8">
    <source>
        <dbReference type="Proteomes" id="UP001595848"/>
    </source>
</evidence>
<dbReference type="EMBL" id="JBHSBV010000004">
    <property type="protein sequence ID" value="MFC4202042.1"/>
    <property type="molecule type" value="Genomic_DNA"/>
</dbReference>
<feature type="domain" description="D-isomer specific 2-hydroxyacid dehydrogenase catalytic" evidence="5">
    <location>
        <begin position="16"/>
        <end position="321"/>
    </location>
</feature>
<dbReference type="InterPro" id="IPR029753">
    <property type="entry name" value="D-isomer_DH_CS"/>
</dbReference>
<dbReference type="PROSITE" id="PS00670">
    <property type="entry name" value="D_2_HYDROXYACID_DH_2"/>
    <property type="match status" value="1"/>
</dbReference>
<name>A0ABV8P2J9_9BURK</name>
<dbReference type="PROSITE" id="PS00671">
    <property type="entry name" value="D_2_HYDROXYACID_DH_3"/>
    <property type="match status" value="1"/>
</dbReference>
<evidence type="ECO:0000313" key="7">
    <source>
        <dbReference type="EMBL" id="MFC4202042.1"/>
    </source>
</evidence>
<gene>
    <name evidence="7" type="ORF">ACFOY1_13865</name>
</gene>
<dbReference type="InterPro" id="IPR006139">
    <property type="entry name" value="D-isomer_2_OHA_DH_cat_dom"/>
</dbReference>
<keyword evidence="2 4" id="KW-0560">Oxidoreductase</keyword>
<protein>
    <submittedName>
        <fullName evidence="7">Hydroxyacid dehydrogenase</fullName>
        <ecNumber evidence="7">1.1.1.-</ecNumber>
    </submittedName>
</protein>
<dbReference type="EC" id="1.1.1.-" evidence="7"/>
<evidence type="ECO:0000256" key="3">
    <source>
        <dbReference type="ARBA" id="ARBA00023027"/>
    </source>
</evidence>
<evidence type="ECO:0000256" key="2">
    <source>
        <dbReference type="ARBA" id="ARBA00023002"/>
    </source>
</evidence>
<dbReference type="InterPro" id="IPR006140">
    <property type="entry name" value="D-isomer_DH_NAD-bd"/>
</dbReference>
<evidence type="ECO:0000256" key="1">
    <source>
        <dbReference type="ARBA" id="ARBA00005854"/>
    </source>
</evidence>
<dbReference type="Pfam" id="PF02826">
    <property type="entry name" value="2-Hacid_dh_C"/>
    <property type="match status" value="1"/>
</dbReference>
<dbReference type="CDD" id="cd12173">
    <property type="entry name" value="PGDH_4"/>
    <property type="match status" value="1"/>
</dbReference>
<evidence type="ECO:0000259" key="5">
    <source>
        <dbReference type="Pfam" id="PF00389"/>
    </source>
</evidence>
<comment type="similarity">
    <text evidence="1 4">Belongs to the D-isomer specific 2-hydroxyacid dehydrogenase family.</text>
</comment>
<dbReference type="Proteomes" id="UP001595848">
    <property type="component" value="Unassembled WGS sequence"/>
</dbReference>
<dbReference type="RefSeq" id="WP_217964710.1">
    <property type="nucleotide sequence ID" value="NZ_JAHTBN010000004.1"/>
</dbReference>
<reference evidence="8" key="1">
    <citation type="journal article" date="2019" name="Int. J. Syst. Evol. Microbiol.">
        <title>The Global Catalogue of Microorganisms (GCM) 10K type strain sequencing project: providing services to taxonomists for standard genome sequencing and annotation.</title>
        <authorList>
            <consortium name="The Broad Institute Genomics Platform"/>
            <consortium name="The Broad Institute Genome Sequencing Center for Infectious Disease"/>
            <person name="Wu L."/>
            <person name="Ma J."/>
        </authorList>
    </citation>
    <scope>NUCLEOTIDE SEQUENCE [LARGE SCALE GENOMIC DNA]</scope>
    <source>
        <strain evidence="8">LMG 24813</strain>
    </source>
</reference>
<sequence length="337" mass="35523">MKTNKEMAIDKPYHVLVTHSQLARPAIQKLEDIGAQLTMMDGEITEARLLDALARQAPQAILMRGNPPINATVLSHAPGLRVIAKHGAGVDSVDLEAATRQGVLVMVAGDANAPAVAEHTIAMILALGRDLPALDRRTHEGHWDRDIYKGREIAGRTLGLVGFGRIGRRVAATARCLGMSVVALVRHAATVDPDLARTVGSLDELLGQSDIVSLHVPLSDQTRGMMDKRALSLMRQGSLLINTSRGALVDEAALAEALHSGHLAGAAVDTLAHEPPQADSPLLQAPNLLITPHVAAMTTAAILRMGLGAADNIAAVLTGRQADPANIANPAVLERLK</sequence>
<accession>A0ABV8P2J9</accession>
<proteinExistence type="inferred from homology"/>